<dbReference type="SMART" id="SM00637">
    <property type="entry name" value="CBD_II"/>
    <property type="match status" value="1"/>
</dbReference>
<dbReference type="Proteomes" id="UP000525652">
    <property type="component" value="Unassembled WGS sequence"/>
</dbReference>
<feature type="domain" description="CBM2" evidence="1">
    <location>
        <begin position="65"/>
        <end position="157"/>
    </location>
</feature>
<evidence type="ECO:0000313" key="3">
    <source>
        <dbReference type="Proteomes" id="UP000525652"/>
    </source>
</evidence>
<dbReference type="AlphaFoldDB" id="A0A7X1E7K2"/>
<dbReference type="Pfam" id="PF00553">
    <property type="entry name" value="CBM_2"/>
    <property type="match status" value="1"/>
</dbReference>
<evidence type="ECO:0000313" key="2">
    <source>
        <dbReference type="EMBL" id="MBC2603832.1"/>
    </source>
</evidence>
<comment type="caution">
    <text evidence="2">The sequence shown here is derived from an EMBL/GenBank/DDBJ whole genome shotgun (WGS) entry which is preliminary data.</text>
</comment>
<protein>
    <submittedName>
        <fullName evidence="2">Cellulose binding domain-containing protein</fullName>
    </submittedName>
</protein>
<dbReference type="InterPro" id="IPR012291">
    <property type="entry name" value="CBM2_carb-bd_dom_sf"/>
</dbReference>
<sequence length="234" mass="25516">MRNPVNAEMVAAENLFHRETYEAVPESETFAPEFERGAVRSIHEQAVAYPAPDTAFIQSIPTDTPTISIKITSEWDTGFQAAIIVDNPESDSIPAWTLQLDPGETTLTSGWGKGARQAEGDHWLIRPGNGASTLSPGETTVYEFVASGDASSLGLATGTFRRAGYPTPGLKIERAPHGQGVHLAWDHVAPMYQVEMSTDLSPDGWQPIDTLYGHNDWSAPATRGSVFYRIKPIY</sequence>
<dbReference type="SUPFAM" id="SSF49384">
    <property type="entry name" value="Carbohydrate-binding domain"/>
    <property type="match status" value="1"/>
</dbReference>
<dbReference type="InterPro" id="IPR008965">
    <property type="entry name" value="CBM2/CBM3_carb-bd_dom_sf"/>
</dbReference>
<dbReference type="GO" id="GO:0005975">
    <property type="term" value="P:carbohydrate metabolic process"/>
    <property type="evidence" value="ECO:0007669"/>
    <property type="project" value="InterPro"/>
</dbReference>
<organism evidence="2 3">
    <name type="scientific">Puniceicoccus vermicola</name>
    <dbReference type="NCBI Taxonomy" id="388746"/>
    <lineage>
        <taxon>Bacteria</taxon>
        <taxon>Pseudomonadati</taxon>
        <taxon>Verrucomicrobiota</taxon>
        <taxon>Opitutia</taxon>
        <taxon>Puniceicoccales</taxon>
        <taxon>Puniceicoccaceae</taxon>
        <taxon>Puniceicoccus</taxon>
    </lineage>
</organism>
<gene>
    <name evidence="2" type="ORF">H5P30_18800</name>
</gene>
<proteinExistence type="predicted"/>
<evidence type="ECO:0000259" key="1">
    <source>
        <dbReference type="SMART" id="SM00637"/>
    </source>
</evidence>
<name>A0A7X1E7K2_9BACT</name>
<dbReference type="GO" id="GO:0030247">
    <property type="term" value="F:polysaccharide binding"/>
    <property type="evidence" value="ECO:0007669"/>
    <property type="project" value="InterPro"/>
</dbReference>
<accession>A0A7X1E7K2</accession>
<dbReference type="InterPro" id="IPR001919">
    <property type="entry name" value="CBD2"/>
</dbReference>
<keyword evidence="3" id="KW-1185">Reference proteome</keyword>
<dbReference type="GO" id="GO:0004553">
    <property type="term" value="F:hydrolase activity, hydrolyzing O-glycosyl compounds"/>
    <property type="evidence" value="ECO:0007669"/>
    <property type="project" value="InterPro"/>
</dbReference>
<dbReference type="Gene3D" id="2.60.40.290">
    <property type="match status" value="1"/>
</dbReference>
<dbReference type="EMBL" id="JACHVA010000134">
    <property type="protein sequence ID" value="MBC2603832.1"/>
    <property type="molecule type" value="Genomic_DNA"/>
</dbReference>
<dbReference type="RefSeq" id="WP_185694452.1">
    <property type="nucleotide sequence ID" value="NZ_JACHVA010000134.1"/>
</dbReference>
<reference evidence="2 3" key="1">
    <citation type="submission" date="2020-07" db="EMBL/GenBank/DDBJ databases">
        <authorList>
            <person name="Feng X."/>
        </authorList>
    </citation>
    <scope>NUCLEOTIDE SEQUENCE [LARGE SCALE GENOMIC DNA]</scope>
    <source>
        <strain evidence="2 3">JCM14086</strain>
    </source>
</reference>